<feature type="transmembrane region" description="Helical" evidence="1">
    <location>
        <begin position="101"/>
        <end position="119"/>
    </location>
</feature>
<evidence type="ECO:0008006" key="5">
    <source>
        <dbReference type="Google" id="ProtNLM"/>
    </source>
</evidence>
<proteinExistence type="predicted"/>
<protein>
    <recommendedName>
        <fullName evidence="5">Dolichol kinase</fullName>
    </recommendedName>
</protein>
<evidence type="ECO:0000256" key="1">
    <source>
        <dbReference type="SAM" id="Phobius"/>
    </source>
</evidence>
<dbReference type="PANTHER" id="PTHR31303:SF1">
    <property type="entry name" value="CTP-DEPENDENT DIACYLGLYCEROL KINASE 1"/>
    <property type="match status" value="1"/>
</dbReference>
<evidence type="ECO:0000313" key="4">
    <source>
        <dbReference type="Proteomes" id="UP001061958"/>
    </source>
</evidence>
<dbReference type="InterPro" id="IPR037997">
    <property type="entry name" value="Dgk1-like"/>
</dbReference>
<name>A0A9C7Q3D9_9RHOD</name>
<organism evidence="2 4">
    <name type="scientific">Galdieria partita</name>
    <dbReference type="NCBI Taxonomy" id="83374"/>
    <lineage>
        <taxon>Eukaryota</taxon>
        <taxon>Rhodophyta</taxon>
        <taxon>Bangiophyceae</taxon>
        <taxon>Galdieriales</taxon>
        <taxon>Galdieriaceae</taxon>
        <taxon>Galdieria</taxon>
    </lineage>
</organism>
<keyword evidence="1" id="KW-0812">Transmembrane</keyword>
<evidence type="ECO:0000313" key="2">
    <source>
        <dbReference type="EMBL" id="GJQ15079.1"/>
    </source>
</evidence>
<dbReference type="EMBL" id="BQMJ01000067">
    <property type="protein sequence ID" value="GJQ15313.1"/>
    <property type="molecule type" value="Genomic_DNA"/>
</dbReference>
<comment type="caution">
    <text evidence="2">The sequence shown here is derived from an EMBL/GenBank/DDBJ whole genome shotgun (WGS) entry which is preliminary data.</text>
</comment>
<keyword evidence="1" id="KW-0472">Membrane</keyword>
<reference evidence="2" key="1">
    <citation type="journal article" date="2022" name="Proc. Natl. Acad. Sci. U.S.A.">
        <title>Life cycle and functional genomics of the unicellular red alga Galdieria for elucidating algal and plant evolution and industrial use.</title>
        <authorList>
            <person name="Hirooka S."/>
            <person name="Itabashi T."/>
            <person name="Ichinose T.M."/>
            <person name="Onuma R."/>
            <person name="Fujiwara T."/>
            <person name="Yamashita S."/>
            <person name="Jong L.W."/>
            <person name="Tomita R."/>
            <person name="Iwane A.H."/>
            <person name="Miyagishima S.Y."/>
        </authorList>
    </citation>
    <scope>NUCLEOTIDE SEQUENCE</scope>
    <source>
        <strain evidence="2">NBRC 102759</strain>
    </source>
</reference>
<dbReference type="PANTHER" id="PTHR31303">
    <property type="entry name" value="CTP-DEPENDENT DIACYLGLYCEROL KINASE 1"/>
    <property type="match status" value="1"/>
</dbReference>
<reference evidence="2" key="2">
    <citation type="submission" date="2022-01" db="EMBL/GenBank/DDBJ databases">
        <authorList>
            <person name="Hirooka S."/>
            <person name="Miyagishima S.Y."/>
        </authorList>
    </citation>
    <scope>NUCLEOTIDE SEQUENCE</scope>
    <source>
        <strain evidence="2">NBRC 102759</strain>
    </source>
</reference>
<dbReference type="EMBL" id="BQMJ01000064">
    <property type="protein sequence ID" value="GJQ15079.1"/>
    <property type="molecule type" value="Genomic_DNA"/>
</dbReference>
<feature type="transmembrane region" description="Helical" evidence="1">
    <location>
        <begin position="159"/>
        <end position="180"/>
    </location>
</feature>
<dbReference type="AlphaFoldDB" id="A0A9C7Q3D9"/>
<evidence type="ECO:0000313" key="3">
    <source>
        <dbReference type="EMBL" id="GJQ15313.1"/>
    </source>
</evidence>
<dbReference type="OrthoDB" id="5673at2759"/>
<keyword evidence="1" id="KW-1133">Transmembrane helix</keyword>
<accession>A0A9C7Q3D9</accession>
<feature type="transmembrane region" description="Helical" evidence="1">
    <location>
        <begin position="125"/>
        <end position="147"/>
    </location>
</feature>
<gene>
    <name evidence="2" type="ORF">GpartN1_g6870.t1</name>
    <name evidence="3" type="ORF">GpartN1_g7104.t1</name>
</gene>
<dbReference type="GO" id="GO:0004143">
    <property type="term" value="F:ATP-dependent diacylglycerol kinase activity"/>
    <property type="evidence" value="ECO:0007669"/>
    <property type="project" value="InterPro"/>
</dbReference>
<sequence length="255" mass="29116">MAFQSVRGRQNFPKRLNRKTTIGGYEEGIHWTRRIFHASNGILAWVLFDHGRNKALFQKVVWILLLSLIFLESLRLHSVYINQLASRLFYPIMRKNETKRLSGMGYYLAGILFASYFESPIVFEIAILHLAIGDPVAAIFGLLFCCPKRPHWVLKSGKNVSGLLACWLICMLSTLSYLYLQGMRGLGFWLISILSSLVTALVESCTPTPQYILPFFPSSFFPIGLDDNLLIPLITSIVVHRMLLYLPFDYICSNE</sequence>
<dbReference type="Proteomes" id="UP001061958">
    <property type="component" value="Unassembled WGS sequence"/>
</dbReference>
<keyword evidence="4" id="KW-1185">Reference proteome</keyword>